<name>A0ACA9NLU9_9GLOM</name>
<feature type="non-terminal residue" evidence="1">
    <location>
        <position position="101"/>
    </location>
</feature>
<dbReference type="Proteomes" id="UP000789366">
    <property type="component" value="Unassembled WGS sequence"/>
</dbReference>
<protein>
    <submittedName>
        <fullName evidence="1">6049_t:CDS:1</fullName>
    </submittedName>
</protein>
<organism evidence="1 2">
    <name type="scientific">Cetraspora pellucida</name>
    <dbReference type="NCBI Taxonomy" id="1433469"/>
    <lineage>
        <taxon>Eukaryota</taxon>
        <taxon>Fungi</taxon>
        <taxon>Fungi incertae sedis</taxon>
        <taxon>Mucoromycota</taxon>
        <taxon>Glomeromycotina</taxon>
        <taxon>Glomeromycetes</taxon>
        <taxon>Diversisporales</taxon>
        <taxon>Gigasporaceae</taxon>
        <taxon>Cetraspora</taxon>
    </lineage>
</organism>
<evidence type="ECO:0000313" key="2">
    <source>
        <dbReference type="Proteomes" id="UP000789366"/>
    </source>
</evidence>
<sequence length="101" mass="11688">MEVKPNSQPTEEVTKMDLAQLQLLLDKFTKTFKDTTTRIINADATGKKKLNLITIFKFHRKENENPIEWFELFDQAAKTNNWSKKKRITIAAGYLSDLAVD</sequence>
<proteinExistence type="predicted"/>
<dbReference type="EMBL" id="CAJVPW010015645">
    <property type="protein sequence ID" value="CAG8663583.1"/>
    <property type="molecule type" value="Genomic_DNA"/>
</dbReference>
<gene>
    <name evidence="1" type="ORF">SPELUC_LOCUS9368</name>
</gene>
<reference evidence="1" key="1">
    <citation type="submission" date="2021-06" db="EMBL/GenBank/DDBJ databases">
        <authorList>
            <person name="Kallberg Y."/>
            <person name="Tangrot J."/>
            <person name="Rosling A."/>
        </authorList>
    </citation>
    <scope>NUCLEOTIDE SEQUENCE</scope>
    <source>
        <strain evidence="1">28 12/20/2015</strain>
    </source>
</reference>
<comment type="caution">
    <text evidence="1">The sequence shown here is derived from an EMBL/GenBank/DDBJ whole genome shotgun (WGS) entry which is preliminary data.</text>
</comment>
<keyword evidence="2" id="KW-1185">Reference proteome</keyword>
<evidence type="ECO:0000313" key="1">
    <source>
        <dbReference type="EMBL" id="CAG8663583.1"/>
    </source>
</evidence>
<accession>A0ACA9NLU9</accession>